<keyword evidence="2 3" id="KW-0413">Isomerase</keyword>
<dbReference type="InterPro" id="IPR029000">
    <property type="entry name" value="Cyclophilin-like_dom_sf"/>
</dbReference>
<keyword evidence="3" id="KW-0732">Signal</keyword>
<dbReference type="SUPFAM" id="SSF50891">
    <property type="entry name" value="Cyclophilin-like"/>
    <property type="match status" value="1"/>
</dbReference>
<dbReference type="Gene3D" id="2.40.100.10">
    <property type="entry name" value="Cyclophilin-like"/>
    <property type="match status" value="1"/>
</dbReference>
<dbReference type="PRINTS" id="PR00153">
    <property type="entry name" value="CSAPPISMRASE"/>
</dbReference>
<protein>
    <recommendedName>
        <fullName evidence="3">Peptidyl-prolyl cis-trans isomerase</fullName>
        <shortName evidence="3">PPIase</shortName>
        <ecNumber evidence="3">5.2.1.8</ecNumber>
    </recommendedName>
</protein>
<dbReference type="InterPro" id="IPR002130">
    <property type="entry name" value="Cyclophilin-type_PPIase_dom"/>
</dbReference>
<gene>
    <name evidence="5" type="ORF">PGLA2088_LOCUS11436</name>
</gene>
<dbReference type="Pfam" id="PF00160">
    <property type="entry name" value="Pro_isomerase"/>
    <property type="match status" value="1"/>
</dbReference>
<dbReference type="AlphaFoldDB" id="A0A813IPG6"/>
<feature type="chain" id="PRO_5033101552" description="Peptidyl-prolyl cis-trans isomerase" evidence="3">
    <location>
        <begin position="22"/>
        <end position="202"/>
    </location>
</feature>
<organism evidence="5 6">
    <name type="scientific">Polarella glacialis</name>
    <name type="common">Dinoflagellate</name>
    <dbReference type="NCBI Taxonomy" id="89957"/>
    <lineage>
        <taxon>Eukaryota</taxon>
        <taxon>Sar</taxon>
        <taxon>Alveolata</taxon>
        <taxon>Dinophyceae</taxon>
        <taxon>Suessiales</taxon>
        <taxon>Suessiaceae</taxon>
        <taxon>Polarella</taxon>
    </lineage>
</organism>
<evidence type="ECO:0000313" key="6">
    <source>
        <dbReference type="Proteomes" id="UP000626109"/>
    </source>
</evidence>
<keyword evidence="1 3" id="KW-0697">Rotamase</keyword>
<dbReference type="Proteomes" id="UP000626109">
    <property type="component" value="Unassembled WGS sequence"/>
</dbReference>
<dbReference type="PROSITE" id="PS50072">
    <property type="entry name" value="CSA_PPIASE_2"/>
    <property type="match status" value="1"/>
</dbReference>
<comment type="similarity">
    <text evidence="3">Belongs to the cyclophilin-type PPIase family.</text>
</comment>
<comment type="catalytic activity">
    <reaction evidence="3">
        <text>[protein]-peptidylproline (omega=180) = [protein]-peptidylproline (omega=0)</text>
        <dbReference type="Rhea" id="RHEA:16237"/>
        <dbReference type="Rhea" id="RHEA-COMP:10747"/>
        <dbReference type="Rhea" id="RHEA-COMP:10748"/>
        <dbReference type="ChEBI" id="CHEBI:83833"/>
        <dbReference type="ChEBI" id="CHEBI:83834"/>
        <dbReference type="EC" id="5.2.1.8"/>
    </reaction>
</comment>
<proteinExistence type="inferred from homology"/>
<evidence type="ECO:0000259" key="4">
    <source>
        <dbReference type="PROSITE" id="PS50072"/>
    </source>
</evidence>
<sequence length="202" mass="22418">MLARMTLLLPLLLLLCGQVFAENADFRVQFDVVTTDGPGVFVIKVRRDWSPNGADRFKELVESGFYDDTRFFRVIPSFMVQFGISGNPAVSTEWRSKTIEDDAQFPGISNSPGMVSFAKTGAPNSRTTQLFINYANNGNLDGMGFTPFGEVESGMDIVKKIYPCQERPQQGRIQSEGNAYLDAEFKDLSKIVSAKVLTGHEL</sequence>
<accession>A0A813IPG6</accession>
<feature type="domain" description="PPIase cyclophilin-type" evidence="4">
    <location>
        <begin position="39"/>
        <end position="161"/>
    </location>
</feature>
<comment type="caution">
    <text evidence="5">The sequence shown here is derived from an EMBL/GenBank/DDBJ whole genome shotgun (WGS) entry which is preliminary data.</text>
</comment>
<feature type="signal peptide" evidence="3">
    <location>
        <begin position="1"/>
        <end position="21"/>
    </location>
</feature>
<name>A0A813IPG6_POLGL</name>
<dbReference type="EMBL" id="CAJNNW010013190">
    <property type="protein sequence ID" value="CAE8655148.1"/>
    <property type="molecule type" value="Genomic_DNA"/>
</dbReference>
<comment type="function">
    <text evidence="3">PPIases accelerate the folding of proteins. It catalyzes the cis-trans isomerization of proline imidic peptide bonds in oligopeptides.</text>
</comment>
<dbReference type="EC" id="5.2.1.8" evidence="3"/>
<reference evidence="5" key="1">
    <citation type="submission" date="2021-02" db="EMBL/GenBank/DDBJ databases">
        <authorList>
            <person name="Dougan E. K."/>
            <person name="Rhodes N."/>
            <person name="Thang M."/>
            <person name="Chan C."/>
        </authorList>
    </citation>
    <scope>NUCLEOTIDE SEQUENCE</scope>
</reference>
<dbReference type="GO" id="GO:0003755">
    <property type="term" value="F:peptidyl-prolyl cis-trans isomerase activity"/>
    <property type="evidence" value="ECO:0007669"/>
    <property type="project" value="UniProtKB-UniRule"/>
</dbReference>
<dbReference type="InterPro" id="IPR044665">
    <property type="entry name" value="E_coli_cyclophilin_A-like"/>
</dbReference>
<evidence type="ECO:0000313" key="5">
    <source>
        <dbReference type="EMBL" id="CAE8655148.1"/>
    </source>
</evidence>
<evidence type="ECO:0000256" key="2">
    <source>
        <dbReference type="ARBA" id="ARBA00023235"/>
    </source>
</evidence>
<evidence type="ECO:0000256" key="3">
    <source>
        <dbReference type="RuleBase" id="RU363019"/>
    </source>
</evidence>
<dbReference type="PANTHER" id="PTHR43246">
    <property type="entry name" value="PEPTIDYL-PROLYL CIS-TRANS ISOMERASE CYP38, CHLOROPLASTIC"/>
    <property type="match status" value="1"/>
</dbReference>
<evidence type="ECO:0000256" key="1">
    <source>
        <dbReference type="ARBA" id="ARBA00023110"/>
    </source>
</evidence>